<evidence type="ECO:0000256" key="1">
    <source>
        <dbReference type="SAM" id="Phobius"/>
    </source>
</evidence>
<dbReference type="Gene3D" id="2.120.10.30">
    <property type="entry name" value="TolB, C-terminal domain"/>
    <property type="match status" value="2"/>
</dbReference>
<reference evidence="2 3" key="1">
    <citation type="journal article" date="2016" name="Nat. Commun.">
        <title>Thousands of microbial genomes shed light on interconnected biogeochemical processes in an aquifer system.</title>
        <authorList>
            <person name="Anantharaman K."/>
            <person name="Brown C.T."/>
            <person name="Hug L.A."/>
            <person name="Sharon I."/>
            <person name="Castelle C.J."/>
            <person name="Probst A.J."/>
            <person name="Thomas B.C."/>
            <person name="Singh A."/>
            <person name="Wilkins M.J."/>
            <person name="Karaoz U."/>
            <person name="Brodie E.L."/>
            <person name="Williams K.H."/>
            <person name="Hubbard S.S."/>
            <person name="Banfield J.F."/>
        </authorList>
    </citation>
    <scope>NUCLEOTIDE SEQUENCE [LARGE SCALE GENOMIC DNA]</scope>
</reference>
<comment type="caution">
    <text evidence="2">The sequence shown here is derived from an EMBL/GenBank/DDBJ whole genome shotgun (WGS) entry which is preliminary data.</text>
</comment>
<proteinExistence type="predicted"/>
<dbReference type="PANTHER" id="PTHR36842">
    <property type="entry name" value="PROTEIN TOLB HOMOLOG"/>
    <property type="match status" value="1"/>
</dbReference>
<evidence type="ECO:0000313" key="2">
    <source>
        <dbReference type="EMBL" id="OGN07801.1"/>
    </source>
</evidence>
<sequence length="375" mass="41019">MRKHNIVIFFIFIFAGVAAFLTSYLFMGIDAPNDANLQQGTITKQFGSSNAQTSNSDYEADDNPALNKPVALSARKAVAAASGQSSGSVFYFEAGKGNLFEADTRTGKETPVLTLAPASFYTAVWAPSKDGFIYSSNNFQPKLTYYDRAARQSFPLNSSARSAVFSPDSSQIAYFAETEDGNGVYLAQPDGSVSKKIFSTRFDSVNLSWPASGFLTLKVRVESADLYDLLSLTTNGQLSKILEKRANLSVAWSPKGNKALFSESPNPNRYNLFYYNAANSFNYRLPLNTSSSNCAWSADEIHLACSVPATQLSNSAEDIYVLNTLTKAKKLIYLSGNPVIRISEIFLSADESYLLFINKNDSLLYKLPLPDLGSI</sequence>
<dbReference type="AlphaFoldDB" id="A0A1F8F3T7"/>
<dbReference type="InterPro" id="IPR011042">
    <property type="entry name" value="6-blade_b-propeller_TolB-like"/>
</dbReference>
<name>A0A1F8F3T7_9BACT</name>
<dbReference type="Proteomes" id="UP000178023">
    <property type="component" value="Unassembled WGS sequence"/>
</dbReference>
<keyword evidence="1" id="KW-0472">Membrane</keyword>
<dbReference type="SUPFAM" id="SSF82171">
    <property type="entry name" value="DPP6 N-terminal domain-like"/>
    <property type="match status" value="1"/>
</dbReference>
<accession>A0A1F8F3T7</accession>
<keyword evidence="1" id="KW-0812">Transmembrane</keyword>
<protein>
    <recommendedName>
        <fullName evidence="4">Dipeptidylpeptidase IV N-terminal domain-containing protein</fullName>
    </recommendedName>
</protein>
<organism evidence="2 3">
    <name type="scientific">Candidatus Yanofskybacteria bacterium RIFCSPHIGHO2_01_FULL_45_42</name>
    <dbReference type="NCBI Taxonomy" id="1802671"/>
    <lineage>
        <taxon>Bacteria</taxon>
        <taxon>Candidatus Yanofskyibacteriota</taxon>
    </lineage>
</organism>
<evidence type="ECO:0000313" key="3">
    <source>
        <dbReference type="Proteomes" id="UP000178023"/>
    </source>
</evidence>
<evidence type="ECO:0008006" key="4">
    <source>
        <dbReference type="Google" id="ProtNLM"/>
    </source>
</evidence>
<keyword evidence="1" id="KW-1133">Transmembrane helix</keyword>
<dbReference type="PANTHER" id="PTHR36842:SF1">
    <property type="entry name" value="PROTEIN TOLB"/>
    <property type="match status" value="1"/>
</dbReference>
<gene>
    <name evidence="2" type="ORF">A2750_01590</name>
</gene>
<feature type="transmembrane region" description="Helical" evidence="1">
    <location>
        <begin position="7"/>
        <end position="27"/>
    </location>
</feature>
<dbReference type="EMBL" id="MGJL01000019">
    <property type="protein sequence ID" value="OGN07801.1"/>
    <property type="molecule type" value="Genomic_DNA"/>
</dbReference>